<dbReference type="InterPro" id="IPR032675">
    <property type="entry name" value="LRR_dom_sf"/>
</dbReference>
<comment type="caution">
    <text evidence="1">The sequence shown here is derived from an EMBL/GenBank/DDBJ whole genome shotgun (WGS) entry which is preliminary data.</text>
</comment>
<dbReference type="AlphaFoldDB" id="A0A396JA09"/>
<dbReference type="EMBL" id="PSQE01000002">
    <property type="protein sequence ID" value="RHN71997.1"/>
    <property type="molecule type" value="Genomic_DNA"/>
</dbReference>
<sequence>MNMLRTIESEFYKNGDSISETPFASLEHLEIREMSCLEMWHHPHKSDAYFSVLKCLVITDCPKLRGDLPTHLPALETIEIERCNQLASSLPKAPSIFKLLT</sequence>
<reference evidence="2" key="1">
    <citation type="journal article" date="2018" name="Nat. Plants">
        <title>Whole-genome landscape of Medicago truncatula symbiotic genes.</title>
        <authorList>
            <person name="Pecrix Y."/>
            <person name="Staton S.E."/>
            <person name="Sallet E."/>
            <person name="Lelandais-Briere C."/>
            <person name="Moreau S."/>
            <person name="Carrere S."/>
            <person name="Blein T."/>
            <person name="Jardinaud M.F."/>
            <person name="Latrasse D."/>
            <person name="Zouine M."/>
            <person name="Zahm M."/>
            <person name="Kreplak J."/>
            <person name="Mayjonade B."/>
            <person name="Satge C."/>
            <person name="Perez M."/>
            <person name="Cauet S."/>
            <person name="Marande W."/>
            <person name="Chantry-Darmon C."/>
            <person name="Lopez-Roques C."/>
            <person name="Bouchez O."/>
            <person name="Berard A."/>
            <person name="Debelle F."/>
            <person name="Munos S."/>
            <person name="Bendahmane A."/>
            <person name="Berges H."/>
            <person name="Niebel A."/>
            <person name="Buitink J."/>
            <person name="Frugier F."/>
            <person name="Benhamed M."/>
            <person name="Crespi M."/>
            <person name="Gouzy J."/>
            <person name="Gamas P."/>
        </authorList>
    </citation>
    <scope>NUCLEOTIDE SEQUENCE [LARGE SCALE GENOMIC DNA]</scope>
    <source>
        <strain evidence="2">cv. Jemalong A17</strain>
    </source>
</reference>
<gene>
    <name evidence="1" type="ORF">MtrunA17_Chr2g0282911</name>
</gene>
<accession>A0A396JA09</accession>
<evidence type="ECO:0000313" key="1">
    <source>
        <dbReference type="EMBL" id="RHN71997.1"/>
    </source>
</evidence>
<organism evidence="1 2">
    <name type="scientific">Medicago truncatula</name>
    <name type="common">Barrel medic</name>
    <name type="synonym">Medicago tribuloides</name>
    <dbReference type="NCBI Taxonomy" id="3880"/>
    <lineage>
        <taxon>Eukaryota</taxon>
        <taxon>Viridiplantae</taxon>
        <taxon>Streptophyta</taxon>
        <taxon>Embryophyta</taxon>
        <taxon>Tracheophyta</taxon>
        <taxon>Spermatophyta</taxon>
        <taxon>Magnoliopsida</taxon>
        <taxon>eudicotyledons</taxon>
        <taxon>Gunneridae</taxon>
        <taxon>Pentapetalae</taxon>
        <taxon>rosids</taxon>
        <taxon>fabids</taxon>
        <taxon>Fabales</taxon>
        <taxon>Fabaceae</taxon>
        <taxon>Papilionoideae</taxon>
        <taxon>50 kb inversion clade</taxon>
        <taxon>NPAAA clade</taxon>
        <taxon>Hologalegina</taxon>
        <taxon>IRL clade</taxon>
        <taxon>Trifolieae</taxon>
        <taxon>Medicago</taxon>
    </lineage>
</organism>
<dbReference type="Proteomes" id="UP000265566">
    <property type="component" value="Chromosome 2"/>
</dbReference>
<dbReference type="Gramene" id="rna7664">
    <property type="protein sequence ID" value="RHN71997.1"/>
    <property type="gene ID" value="gene7664"/>
</dbReference>
<name>A0A396JA09_MEDTR</name>
<dbReference type="Gene3D" id="3.80.10.10">
    <property type="entry name" value="Ribonuclease Inhibitor"/>
    <property type="match status" value="1"/>
</dbReference>
<proteinExistence type="predicted"/>
<evidence type="ECO:0000313" key="2">
    <source>
        <dbReference type="Proteomes" id="UP000265566"/>
    </source>
</evidence>
<protein>
    <submittedName>
        <fullName evidence="1">Uncharacterized protein</fullName>
    </submittedName>
</protein>